<dbReference type="PANTHER" id="PTHR43547:SF2">
    <property type="entry name" value="HYBRID SIGNAL TRANSDUCTION HISTIDINE KINASE C"/>
    <property type="match status" value="1"/>
</dbReference>
<dbReference type="InterPro" id="IPR011006">
    <property type="entry name" value="CheY-like_superfamily"/>
</dbReference>
<feature type="domain" description="Response regulatory" evidence="7">
    <location>
        <begin position="303"/>
        <end position="416"/>
    </location>
</feature>
<feature type="domain" description="Histidine kinase" evidence="6">
    <location>
        <begin position="70"/>
        <end position="285"/>
    </location>
</feature>
<keyword evidence="3 4" id="KW-0597">Phosphoprotein</keyword>
<dbReference type="Pfam" id="PF02518">
    <property type="entry name" value="HATPase_c"/>
    <property type="match status" value="1"/>
</dbReference>
<comment type="catalytic activity">
    <reaction evidence="1">
        <text>ATP + protein L-histidine = ADP + protein N-phospho-L-histidine.</text>
        <dbReference type="EC" id="2.7.13.3"/>
    </reaction>
</comment>
<keyword evidence="5" id="KW-0472">Membrane</keyword>
<organism evidence="8 9">
    <name type="scientific">Psychromonas marina</name>
    <dbReference type="NCBI Taxonomy" id="88364"/>
    <lineage>
        <taxon>Bacteria</taxon>
        <taxon>Pseudomonadati</taxon>
        <taxon>Pseudomonadota</taxon>
        <taxon>Gammaproteobacteria</taxon>
        <taxon>Alteromonadales</taxon>
        <taxon>Psychromonadaceae</taxon>
        <taxon>Psychromonas</taxon>
    </lineage>
</organism>
<dbReference type="InterPro" id="IPR003594">
    <property type="entry name" value="HATPase_dom"/>
</dbReference>
<keyword evidence="5" id="KW-1133">Transmembrane helix</keyword>
<dbReference type="SUPFAM" id="SSF47384">
    <property type="entry name" value="Homodimeric domain of signal transducing histidine kinase"/>
    <property type="match status" value="1"/>
</dbReference>
<dbReference type="EC" id="2.7.13.3" evidence="2"/>
<dbReference type="CDD" id="cd00082">
    <property type="entry name" value="HisKA"/>
    <property type="match status" value="1"/>
</dbReference>
<dbReference type="PANTHER" id="PTHR43547">
    <property type="entry name" value="TWO-COMPONENT HISTIDINE KINASE"/>
    <property type="match status" value="1"/>
</dbReference>
<dbReference type="EMBL" id="BSPQ01000005">
    <property type="protein sequence ID" value="GLS90936.1"/>
    <property type="molecule type" value="Genomic_DNA"/>
</dbReference>
<protein>
    <recommendedName>
        <fullName evidence="2">histidine kinase</fullName>
        <ecNumber evidence="2">2.7.13.3</ecNumber>
    </recommendedName>
</protein>
<reference evidence="9" key="1">
    <citation type="journal article" date="2019" name="Int. J. Syst. Evol. Microbiol.">
        <title>The Global Catalogue of Microorganisms (GCM) 10K type strain sequencing project: providing services to taxonomists for standard genome sequencing and annotation.</title>
        <authorList>
            <consortium name="The Broad Institute Genomics Platform"/>
            <consortium name="The Broad Institute Genome Sequencing Center for Infectious Disease"/>
            <person name="Wu L."/>
            <person name="Ma J."/>
        </authorList>
    </citation>
    <scope>NUCLEOTIDE SEQUENCE [LARGE SCALE GENOMIC DNA]</scope>
    <source>
        <strain evidence="9">NBRC 103166</strain>
    </source>
</reference>
<dbReference type="CDD" id="cd00156">
    <property type="entry name" value="REC"/>
    <property type="match status" value="1"/>
</dbReference>
<evidence type="ECO:0000313" key="9">
    <source>
        <dbReference type="Proteomes" id="UP001157353"/>
    </source>
</evidence>
<name>A0ABQ6E0R5_9GAMM</name>
<dbReference type="Gene3D" id="3.30.565.10">
    <property type="entry name" value="Histidine kinase-like ATPase, C-terminal domain"/>
    <property type="match status" value="1"/>
</dbReference>
<evidence type="ECO:0000256" key="3">
    <source>
        <dbReference type="ARBA" id="ARBA00022553"/>
    </source>
</evidence>
<dbReference type="PROSITE" id="PS50110">
    <property type="entry name" value="RESPONSE_REGULATORY"/>
    <property type="match status" value="1"/>
</dbReference>
<keyword evidence="5" id="KW-0812">Transmembrane</keyword>
<dbReference type="Pfam" id="PF00512">
    <property type="entry name" value="HisKA"/>
    <property type="match status" value="1"/>
</dbReference>
<dbReference type="SMART" id="SM00448">
    <property type="entry name" value="REC"/>
    <property type="match status" value="1"/>
</dbReference>
<sequence length="422" mass="46711">MVIICYSFTAVVGEISTLVFIFNLLFLFTLIFLTIYSHIKNNRGTVKVNTPDIPSSSAKLKDNHAVYLKTIIHDIRQPLTSLSLYGELLSNKDNDPQQKLVIENLLSASTQLDHWLSSLLELAALDANSVKANIKNITVQKCLAKVIEKQSKIAESQGMKLKIRLHRSVLKTDAKLLSEIIDNLLSNARIHGSQKLGEVILLTAHQQHKNIVIQVWNRGKGIGAAQLKALFDEQYYANNPKHNKAKGIGLGLALSQRKAKLLNSEINVKTSANGSCFSLQIAEGVKTEVVAKKSMLGQENSAHILLIDDDESILSALSMLLQNWGYSVDCASDSEQAIQLLASTSFALIISDYQLPDNKNGVELIKLAQQKQHLPALLLTGDIDPDKLKEGELRSYKILHKPIKPPVLRLLLRRLLAEGNVE</sequence>
<evidence type="ECO:0000256" key="5">
    <source>
        <dbReference type="SAM" id="Phobius"/>
    </source>
</evidence>
<keyword evidence="9" id="KW-1185">Reference proteome</keyword>
<feature type="modified residue" description="4-aspartylphosphate" evidence="4">
    <location>
        <position position="352"/>
    </location>
</feature>
<dbReference type="Proteomes" id="UP001157353">
    <property type="component" value="Unassembled WGS sequence"/>
</dbReference>
<dbReference type="PROSITE" id="PS50109">
    <property type="entry name" value="HIS_KIN"/>
    <property type="match status" value="1"/>
</dbReference>
<dbReference type="InterPro" id="IPR003661">
    <property type="entry name" value="HisK_dim/P_dom"/>
</dbReference>
<dbReference type="SUPFAM" id="SSF52172">
    <property type="entry name" value="CheY-like"/>
    <property type="match status" value="1"/>
</dbReference>
<dbReference type="SUPFAM" id="SSF55874">
    <property type="entry name" value="ATPase domain of HSP90 chaperone/DNA topoisomerase II/histidine kinase"/>
    <property type="match status" value="1"/>
</dbReference>
<gene>
    <name evidence="8" type="ORF">GCM10007916_20030</name>
</gene>
<evidence type="ECO:0000259" key="6">
    <source>
        <dbReference type="PROSITE" id="PS50109"/>
    </source>
</evidence>
<feature type="transmembrane region" description="Helical" evidence="5">
    <location>
        <begin position="15"/>
        <end position="36"/>
    </location>
</feature>
<dbReference type="SMART" id="SM00387">
    <property type="entry name" value="HATPase_c"/>
    <property type="match status" value="1"/>
</dbReference>
<evidence type="ECO:0000313" key="8">
    <source>
        <dbReference type="EMBL" id="GLS90936.1"/>
    </source>
</evidence>
<evidence type="ECO:0000256" key="2">
    <source>
        <dbReference type="ARBA" id="ARBA00012438"/>
    </source>
</evidence>
<dbReference type="Gene3D" id="3.40.50.2300">
    <property type="match status" value="1"/>
</dbReference>
<dbReference type="Pfam" id="PF00072">
    <property type="entry name" value="Response_reg"/>
    <property type="match status" value="1"/>
</dbReference>
<dbReference type="InterPro" id="IPR005467">
    <property type="entry name" value="His_kinase_dom"/>
</dbReference>
<dbReference type="SMART" id="SM00388">
    <property type="entry name" value="HisKA"/>
    <property type="match status" value="1"/>
</dbReference>
<evidence type="ECO:0000259" key="7">
    <source>
        <dbReference type="PROSITE" id="PS50110"/>
    </source>
</evidence>
<evidence type="ECO:0000256" key="4">
    <source>
        <dbReference type="PROSITE-ProRule" id="PRU00169"/>
    </source>
</evidence>
<dbReference type="InterPro" id="IPR036890">
    <property type="entry name" value="HATPase_C_sf"/>
</dbReference>
<comment type="caution">
    <text evidence="8">The sequence shown here is derived from an EMBL/GenBank/DDBJ whole genome shotgun (WGS) entry which is preliminary data.</text>
</comment>
<dbReference type="Gene3D" id="1.10.287.130">
    <property type="match status" value="1"/>
</dbReference>
<dbReference type="InterPro" id="IPR036097">
    <property type="entry name" value="HisK_dim/P_sf"/>
</dbReference>
<dbReference type="InterPro" id="IPR001789">
    <property type="entry name" value="Sig_transdc_resp-reg_receiver"/>
</dbReference>
<accession>A0ABQ6E0R5</accession>
<evidence type="ECO:0000256" key="1">
    <source>
        <dbReference type="ARBA" id="ARBA00000085"/>
    </source>
</evidence>
<proteinExistence type="predicted"/>